<evidence type="ECO:0000256" key="7">
    <source>
        <dbReference type="ARBA" id="ARBA00023049"/>
    </source>
</evidence>
<keyword evidence="5 11" id="KW-0378">Hydrolase</keyword>
<feature type="domain" description="Peptidase M13 C-terminal" evidence="9">
    <location>
        <begin position="467"/>
        <end position="662"/>
    </location>
</feature>
<feature type="signal peptide" evidence="8">
    <location>
        <begin position="1"/>
        <end position="19"/>
    </location>
</feature>
<dbReference type="PRINTS" id="PR00786">
    <property type="entry name" value="NEPRILYSIN"/>
</dbReference>
<evidence type="ECO:0000313" key="12">
    <source>
        <dbReference type="Proteomes" id="UP000501534"/>
    </source>
</evidence>
<name>A0A6M4GY27_9PROT</name>
<dbReference type="GO" id="GO:0004222">
    <property type="term" value="F:metalloendopeptidase activity"/>
    <property type="evidence" value="ECO:0007669"/>
    <property type="project" value="InterPro"/>
</dbReference>
<dbReference type="PANTHER" id="PTHR11733">
    <property type="entry name" value="ZINC METALLOPROTEASE FAMILY M13 NEPRILYSIN-RELATED"/>
    <property type="match status" value="1"/>
</dbReference>
<dbReference type="CDD" id="cd08662">
    <property type="entry name" value="M13"/>
    <property type="match status" value="1"/>
</dbReference>
<evidence type="ECO:0000256" key="4">
    <source>
        <dbReference type="ARBA" id="ARBA00022723"/>
    </source>
</evidence>
<dbReference type="Proteomes" id="UP000501534">
    <property type="component" value="Chromosome"/>
</dbReference>
<protein>
    <submittedName>
        <fullName evidence="11">Neutral endopeptidase</fullName>
        <ecNumber evidence="11">3.4.24.-</ecNumber>
    </submittedName>
</protein>
<evidence type="ECO:0000313" key="11">
    <source>
        <dbReference type="EMBL" id="QJR11404.1"/>
    </source>
</evidence>
<dbReference type="PANTHER" id="PTHR11733:SF167">
    <property type="entry name" value="FI17812P1-RELATED"/>
    <property type="match status" value="1"/>
</dbReference>
<dbReference type="GO" id="GO:0046872">
    <property type="term" value="F:metal ion binding"/>
    <property type="evidence" value="ECO:0007669"/>
    <property type="project" value="UniProtKB-KW"/>
</dbReference>
<accession>A0A6M4GY27</accession>
<gene>
    <name evidence="11" type="primary">pepO_2</name>
    <name evidence="11" type="ORF">DSM104443_02479</name>
</gene>
<dbReference type="InterPro" id="IPR042089">
    <property type="entry name" value="Peptidase_M13_dom_2"/>
</dbReference>
<evidence type="ECO:0000256" key="1">
    <source>
        <dbReference type="ARBA" id="ARBA00001947"/>
    </source>
</evidence>
<evidence type="ECO:0000259" key="9">
    <source>
        <dbReference type="Pfam" id="PF01431"/>
    </source>
</evidence>
<dbReference type="KEGG" id="uru:DSM104443_02479"/>
<comment type="similarity">
    <text evidence="2">Belongs to the peptidase M13 family.</text>
</comment>
<proteinExistence type="inferred from homology"/>
<dbReference type="SUPFAM" id="SSF55486">
    <property type="entry name" value="Metalloproteases ('zincins'), catalytic domain"/>
    <property type="match status" value="1"/>
</dbReference>
<evidence type="ECO:0000256" key="2">
    <source>
        <dbReference type="ARBA" id="ARBA00007357"/>
    </source>
</evidence>
<dbReference type="Pfam" id="PF05649">
    <property type="entry name" value="Peptidase_M13_N"/>
    <property type="match status" value="1"/>
</dbReference>
<dbReference type="Pfam" id="PF01431">
    <property type="entry name" value="Peptidase_M13"/>
    <property type="match status" value="1"/>
</dbReference>
<keyword evidence="4" id="KW-0479">Metal-binding</keyword>
<evidence type="ECO:0000256" key="8">
    <source>
        <dbReference type="SAM" id="SignalP"/>
    </source>
</evidence>
<dbReference type="PROSITE" id="PS51885">
    <property type="entry name" value="NEPRILYSIN"/>
    <property type="match status" value="1"/>
</dbReference>
<keyword evidence="6" id="KW-0862">Zinc</keyword>
<keyword evidence="8" id="KW-0732">Signal</keyword>
<keyword evidence="7" id="KW-0482">Metalloprotease</keyword>
<evidence type="ECO:0000256" key="5">
    <source>
        <dbReference type="ARBA" id="ARBA00022801"/>
    </source>
</evidence>
<dbReference type="Gene3D" id="1.10.1380.10">
    <property type="entry name" value="Neutral endopeptidase , domain2"/>
    <property type="match status" value="1"/>
</dbReference>
<evidence type="ECO:0000256" key="3">
    <source>
        <dbReference type="ARBA" id="ARBA00022670"/>
    </source>
</evidence>
<dbReference type="InterPro" id="IPR008753">
    <property type="entry name" value="Peptidase_M13_N"/>
</dbReference>
<dbReference type="EMBL" id="CP053069">
    <property type="protein sequence ID" value="QJR11404.1"/>
    <property type="molecule type" value="Genomic_DNA"/>
</dbReference>
<comment type="cofactor">
    <cofactor evidence="1">
        <name>Zn(2+)</name>
        <dbReference type="ChEBI" id="CHEBI:29105"/>
    </cofactor>
</comment>
<dbReference type="InterPro" id="IPR000718">
    <property type="entry name" value="Peptidase_M13"/>
</dbReference>
<keyword evidence="12" id="KW-1185">Reference proteome</keyword>
<sequence length="670" mass="73994">MKRLLPALLALGIPLGASAAIDVPTKEFDACTDFYQYANASWLDTAKIPDDRSRWSTFDIVGERNTALLIDAFGTEIKAGKFAAGSAQRKVVDYYASGLDREAIEAAGVKPLQPLLDAIALTAEPATLAATLARMQQAGSKAGFAFFVRPDAKDSKVYLAEIAQGGLGLPDRDYYFRDDARTQQQRDAYLKYIEQVFVLLGEPPAKAAESAVQVLVFETELARASMTAVERRDIDATYNPMTIDALAADAPGFPWRAYFDAVGAKGLARVNVAQPAYFRALAKFAAQRRPAEWQAYLRFQLVNDAAPTLPKRFEDAHYAFHSGVLKGVKVAPPRERHVLSFISGNYGTEPMAQAIGMIFVDRAFPPEAKARSDALIRNVKAALGDRIRALDWMGAETKVAALGKLDAIVPKIAYPDRWRDYSASTVGRHAFADNWMRAGRFEAARQVALLGKAVDRTEWGMSPHIVNAFYNARANEIVFPAGILQPPFFDAKADDAVNYGAIGMVIGHEITHGFDDRGRRFDSIGNLRDWWTADDAKRYEARASMVVKQFDAFVGVEGVHVNGKLTLGENISDLGGLKIAYTAMQKALEGTARAPIDGLTPEQRFFISYAQGWRSKMRPEQELIYLKTDGHSPPRFRVRGPLENMPEFARAFSCDTAKTLRADNERVNIW</sequence>
<dbReference type="RefSeq" id="WP_171092724.1">
    <property type="nucleotide sequence ID" value="NZ_CP053069.1"/>
</dbReference>
<evidence type="ECO:0000256" key="6">
    <source>
        <dbReference type="ARBA" id="ARBA00022833"/>
    </source>
</evidence>
<dbReference type="Gene3D" id="3.40.390.10">
    <property type="entry name" value="Collagenase (Catalytic Domain)"/>
    <property type="match status" value="1"/>
</dbReference>
<organism evidence="11 12">
    <name type="scientific">Usitatibacter rugosus</name>
    <dbReference type="NCBI Taxonomy" id="2732067"/>
    <lineage>
        <taxon>Bacteria</taxon>
        <taxon>Pseudomonadati</taxon>
        <taxon>Pseudomonadota</taxon>
        <taxon>Betaproteobacteria</taxon>
        <taxon>Nitrosomonadales</taxon>
        <taxon>Usitatibacteraceae</taxon>
        <taxon>Usitatibacter</taxon>
    </lineage>
</organism>
<feature type="chain" id="PRO_5026727273" evidence="8">
    <location>
        <begin position="20"/>
        <end position="670"/>
    </location>
</feature>
<dbReference type="GO" id="GO:0016485">
    <property type="term" value="P:protein processing"/>
    <property type="evidence" value="ECO:0007669"/>
    <property type="project" value="TreeGrafter"/>
</dbReference>
<feature type="domain" description="Peptidase M13 N-terminal" evidence="10">
    <location>
        <begin position="31"/>
        <end position="415"/>
    </location>
</feature>
<evidence type="ECO:0000259" key="10">
    <source>
        <dbReference type="Pfam" id="PF05649"/>
    </source>
</evidence>
<dbReference type="InterPro" id="IPR024079">
    <property type="entry name" value="MetalloPept_cat_dom_sf"/>
</dbReference>
<dbReference type="AlphaFoldDB" id="A0A6M4GY27"/>
<dbReference type="InterPro" id="IPR018497">
    <property type="entry name" value="Peptidase_M13_C"/>
</dbReference>
<keyword evidence="3" id="KW-0645">Protease</keyword>
<dbReference type="EC" id="3.4.24.-" evidence="11"/>
<reference evidence="11 12" key="1">
    <citation type="submission" date="2020-04" db="EMBL/GenBank/DDBJ databases">
        <title>Usitatibacter rugosus gen. nov., sp. nov. and Usitatibacter palustris sp. nov., novel members of Usitatibacteraceae fam. nov. within the order Nitrosomonadales isolated from soil.</title>
        <authorList>
            <person name="Huber K.J."/>
            <person name="Neumann-Schaal M."/>
            <person name="Geppert A."/>
            <person name="Luckner M."/>
            <person name="Wanner G."/>
            <person name="Overmann J."/>
        </authorList>
    </citation>
    <scope>NUCLEOTIDE SEQUENCE [LARGE SCALE GENOMIC DNA]</scope>
    <source>
        <strain evidence="11 12">0125_3</strain>
    </source>
</reference>
<dbReference type="GO" id="GO:0005886">
    <property type="term" value="C:plasma membrane"/>
    <property type="evidence" value="ECO:0007669"/>
    <property type="project" value="TreeGrafter"/>
</dbReference>